<dbReference type="PaxDb" id="4081-Solyc08g028980.1.1"/>
<keyword evidence="2" id="KW-1185">Reference proteome</keyword>
<dbReference type="PANTHER" id="PTHR36264:SF5">
    <property type="entry name" value="SET DOMAIN-CONTAINING PROTEIN"/>
    <property type="match status" value="1"/>
</dbReference>
<dbReference type="EnsemblPlants" id="Solyc08g028980.1.1">
    <property type="protein sequence ID" value="Solyc08g028980.1.1.1"/>
    <property type="gene ID" value="Solyc08g028980.1"/>
</dbReference>
<evidence type="ECO:0000313" key="1">
    <source>
        <dbReference type="EnsemblPlants" id="Solyc08g028980.1.1.1"/>
    </source>
</evidence>
<evidence type="ECO:0008006" key="3">
    <source>
        <dbReference type="Google" id="ProtNLM"/>
    </source>
</evidence>
<organism evidence="1">
    <name type="scientific">Solanum lycopersicum</name>
    <name type="common">Tomato</name>
    <name type="synonym">Lycopersicon esculentum</name>
    <dbReference type="NCBI Taxonomy" id="4081"/>
    <lineage>
        <taxon>Eukaryota</taxon>
        <taxon>Viridiplantae</taxon>
        <taxon>Streptophyta</taxon>
        <taxon>Embryophyta</taxon>
        <taxon>Tracheophyta</taxon>
        <taxon>Spermatophyta</taxon>
        <taxon>Magnoliopsida</taxon>
        <taxon>eudicotyledons</taxon>
        <taxon>Gunneridae</taxon>
        <taxon>Pentapetalae</taxon>
        <taxon>asterids</taxon>
        <taxon>lamiids</taxon>
        <taxon>Solanales</taxon>
        <taxon>Solanaceae</taxon>
        <taxon>Solanoideae</taxon>
        <taxon>Solaneae</taxon>
        <taxon>Solanum</taxon>
        <taxon>Solanum subgen. Lycopersicon</taxon>
    </lineage>
</organism>
<dbReference type="PANTHER" id="PTHR36264">
    <property type="entry name" value="SET DOMAIN-CONTAINING PROTEIN"/>
    <property type="match status" value="1"/>
</dbReference>
<evidence type="ECO:0000313" key="2">
    <source>
        <dbReference type="Proteomes" id="UP000004994"/>
    </source>
</evidence>
<name>A0A3Q7HK60_SOLLC</name>
<reference evidence="1" key="2">
    <citation type="submission" date="2019-01" db="UniProtKB">
        <authorList>
            <consortium name="EnsemblPlants"/>
        </authorList>
    </citation>
    <scope>IDENTIFICATION</scope>
    <source>
        <strain evidence="1">cv. Heinz 1706</strain>
    </source>
</reference>
<dbReference type="Proteomes" id="UP000004994">
    <property type="component" value="Chromosome 8"/>
</dbReference>
<dbReference type="InParanoid" id="A0A3Q7HK60"/>
<sequence>MKKNIGSYPVRVQAPWKLKKVVSPDEKFAKILLLPFAFVFHHIFRYWMEEMVEFVMKGGGNRQGVWLIDVTEENYPINNANAYVEKKILGEDYALVCEHLFRNREISVGDEIELYWDTEIQKFIFKLIKKCHVL</sequence>
<dbReference type="AlphaFoldDB" id="A0A3Q7HK60"/>
<accession>A0A3Q7HK60</accession>
<proteinExistence type="predicted"/>
<dbReference type="Gramene" id="Solyc08g028980.1.1">
    <property type="protein sequence ID" value="Solyc08g028980.1.1.1"/>
    <property type="gene ID" value="Solyc08g028980.1"/>
</dbReference>
<reference evidence="1" key="1">
    <citation type="journal article" date="2012" name="Nature">
        <title>The tomato genome sequence provides insights into fleshy fruit evolution.</title>
        <authorList>
            <consortium name="Tomato Genome Consortium"/>
        </authorList>
    </citation>
    <scope>NUCLEOTIDE SEQUENCE [LARGE SCALE GENOMIC DNA]</scope>
    <source>
        <strain evidence="1">cv. Heinz 1706</strain>
    </source>
</reference>
<protein>
    <recommendedName>
        <fullName evidence="3">TF-B3 domain-containing protein</fullName>
    </recommendedName>
</protein>